<feature type="compositionally biased region" description="Polar residues" evidence="3">
    <location>
        <begin position="7"/>
        <end position="22"/>
    </location>
</feature>
<feature type="region of interest" description="Disordered" evidence="3">
    <location>
        <begin position="1"/>
        <end position="45"/>
    </location>
</feature>
<keyword evidence="4" id="KW-0812">Transmembrane</keyword>
<comment type="subcellular location">
    <subcellularLocation>
        <location evidence="1">Membrane</location>
        <topology evidence="1">Single-pass membrane protein</topology>
    </subcellularLocation>
</comment>
<evidence type="ECO:0000256" key="2">
    <source>
        <dbReference type="SAM" id="Coils"/>
    </source>
</evidence>
<sequence>MLFASQKPANSLSDGLTLTIRPSENRPQENTMKTPAPNPTPNAPAVKSRKAFWLGAAALAALLLLALFHPFTRIDTGQIGVVRTFNGKIADQPAAVGWHTTFTSRIDKYTVKEIPVQLQDLRPTTKENISLRDLDFEIQYSVNPMKTPMIAAKYSNMNGYEQNSGIYIPAYMLVEKQAKSVSADAVSRFEALAINAKRNELENIIRTNLQKDLDANDPDTFTVSRVTISNLLPDEKIQESIRMIADSENRKQVAINKLEIAKTEAEENRVRSQSLDDKILAEKTLEALIKMGEKGNVVVVPLDFKGTIMTGTGGSHAPAHPK</sequence>
<evidence type="ECO:0000259" key="5">
    <source>
        <dbReference type="Pfam" id="PF01145"/>
    </source>
</evidence>
<feature type="domain" description="Band 7" evidence="5">
    <location>
        <begin position="73"/>
        <end position="259"/>
    </location>
</feature>
<evidence type="ECO:0000256" key="1">
    <source>
        <dbReference type="ARBA" id="ARBA00004167"/>
    </source>
</evidence>
<accession>F2BC42</accession>
<dbReference type="STRING" id="267212.GCA_001063965_02056"/>
<evidence type="ECO:0000313" key="7">
    <source>
        <dbReference type="Proteomes" id="UP000004105"/>
    </source>
</evidence>
<keyword evidence="7" id="KW-1185">Reference proteome</keyword>
<dbReference type="AlphaFoldDB" id="F2BC42"/>
<gene>
    <name evidence="6" type="ORF">HMPREF9123_1297</name>
</gene>
<evidence type="ECO:0000256" key="4">
    <source>
        <dbReference type="SAM" id="Phobius"/>
    </source>
</evidence>
<dbReference type="InterPro" id="IPR001107">
    <property type="entry name" value="Band_7"/>
</dbReference>
<protein>
    <recommendedName>
        <fullName evidence="5">Band 7 domain-containing protein</fullName>
    </recommendedName>
</protein>
<name>F2BC42_9NEIS</name>
<evidence type="ECO:0000256" key="3">
    <source>
        <dbReference type="SAM" id="MobiDB-lite"/>
    </source>
</evidence>
<dbReference type="Proteomes" id="UP000004105">
    <property type="component" value="Unassembled WGS sequence"/>
</dbReference>
<keyword evidence="2" id="KW-0175">Coiled coil</keyword>
<dbReference type="OrthoDB" id="9148958at2"/>
<feature type="transmembrane region" description="Helical" evidence="4">
    <location>
        <begin position="51"/>
        <end position="71"/>
    </location>
</feature>
<keyword evidence="4" id="KW-0472">Membrane</keyword>
<organism evidence="6 7">
    <name type="scientific">Neisseria bacilliformis ATCC BAA-1200</name>
    <dbReference type="NCBI Taxonomy" id="888742"/>
    <lineage>
        <taxon>Bacteria</taxon>
        <taxon>Pseudomonadati</taxon>
        <taxon>Pseudomonadota</taxon>
        <taxon>Betaproteobacteria</taxon>
        <taxon>Neisseriales</taxon>
        <taxon>Neisseriaceae</taxon>
        <taxon>Neisseria</taxon>
    </lineage>
</organism>
<dbReference type="InterPro" id="IPR036013">
    <property type="entry name" value="Band_7/SPFH_dom_sf"/>
</dbReference>
<keyword evidence="4" id="KW-1133">Transmembrane helix</keyword>
<dbReference type="Gene3D" id="3.30.479.30">
    <property type="entry name" value="Band 7 domain"/>
    <property type="match status" value="1"/>
</dbReference>
<proteinExistence type="predicted"/>
<dbReference type="GO" id="GO:0016020">
    <property type="term" value="C:membrane"/>
    <property type="evidence" value="ECO:0007669"/>
    <property type="project" value="UniProtKB-SubCell"/>
</dbReference>
<evidence type="ECO:0000313" key="6">
    <source>
        <dbReference type="EMBL" id="EGF10988.1"/>
    </source>
</evidence>
<dbReference type="HOGENOM" id="CLU_862848_0_0_4"/>
<comment type="caution">
    <text evidence="6">The sequence shown here is derived from an EMBL/GenBank/DDBJ whole genome shotgun (WGS) entry which is preliminary data.</text>
</comment>
<dbReference type="EMBL" id="AFAY01000027">
    <property type="protein sequence ID" value="EGF10988.1"/>
    <property type="molecule type" value="Genomic_DNA"/>
</dbReference>
<reference evidence="6 7" key="1">
    <citation type="submission" date="2011-02" db="EMBL/GenBank/DDBJ databases">
        <authorList>
            <person name="Muzny D."/>
            <person name="Qin X."/>
            <person name="Deng J."/>
            <person name="Jiang H."/>
            <person name="Liu Y."/>
            <person name="Qu J."/>
            <person name="Song X.-Z."/>
            <person name="Zhang L."/>
            <person name="Thornton R."/>
            <person name="Coyle M."/>
            <person name="Francisco L."/>
            <person name="Jackson L."/>
            <person name="Javaid M."/>
            <person name="Korchina V."/>
            <person name="Kovar C."/>
            <person name="Mata R."/>
            <person name="Mathew T."/>
            <person name="Ngo R."/>
            <person name="Nguyen L."/>
            <person name="Nguyen N."/>
            <person name="Okwuonu G."/>
            <person name="Ongeri F."/>
            <person name="Pham C."/>
            <person name="Simmons D."/>
            <person name="Wilczek-Boney K."/>
            <person name="Hale W."/>
            <person name="Jakkamsetti A."/>
            <person name="Pham P."/>
            <person name="Ruth R."/>
            <person name="San Lucas F."/>
            <person name="Warren J."/>
            <person name="Zhang J."/>
            <person name="Zhao Z."/>
            <person name="Zhou C."/>
            <person name="Zhu D."/>
            <person name="Lee S."/>
            <person name="Bess C."/>
            <person name="Blankenburg K."/>
            <person name="Forbes L."/>
            <person name="Fu Q."/>
            <person name="Gubbala S."/>
            <person name="Hirani K."/>
            <person name="Jayaseelan J.C."/>
            <person name="Lara F."/>
            <person name="Munidasa M."/>
            <person name="Palculict T."/>
            <person name="Patil S."/>
            <person name="Pu L.-L."/>
            <person name="Saada N."/>
            <person name="Tang L."/>
            <person name="Weissenberger G."/>
            <person name="Zhu Y."/>
            <person name="Hemphill L."/>
            <person name="Shang Y."/>
            <person name="Youmans B."/>
            <person name="Ayvaz T."/>
            <person name="Ross M."/>
            <person name="Santibanez J."/>
            <person name="Aqrawi P."/>
            <person name="Gross S."/>
            <person name="Joshi V."/>
            <person name="Fowler G."/>
            <person name="Nazareth L."/>
            <person name="Reid J."/>
            <person name="Worley K."/>
            <person name="Petrosino J."/>
            <person name="Highlander S."/>
            <person name="Gibbs R."/>
        </authorList>
    </citation>
    <scope>NUCLEOTIDE SEQUENCE [LARGE SCALE GENOMIC DNA]</scope>
    <source>
        <strain evidence="6 7">ATCC BAA-1200</strain>
    </source>
</reference>
<feature type="coiled-coil region" evidence="2">
    <location>
        <begin position="244"/>
        <end position="275"/>
    </location>
</feature>
<dbReference type="Pfam" id="PF01145">
    <property type="entry name" value="Band_7"/>
    <property type="match status" value="1"/>
</dbReference>